<comment type="caution">
    <text evidence="5">The sequence shown here is derived from an EMBL/GenBank/DDBJ whole genome shotgun (WGS) entry which is preliminary data.</text>
</comment>
<sequence length="335" mass="37738">MSIYLPDDYAYSDAKYPVLYLLDGGTHLQHASGAVDYLSTQGSIPDIIVVAIHNVDRTRDFSPVHVERAPTSGGAEKFLGFLSKELVPYMDENFRTAGFNILLGHSFGGTFIGYTLLAEPDLFDAYLAVSPALMYADNFVVKETSEKLKPFKDTKYFYMTVGNEDQYFEALEEYSSIMKEKAGESVEFKYVKMMEENHGTTPYFTVFSGLRFIFSDWQLPPEMLQADLDAIDDHYKKVSLKYGIEIVTPELVINALGYRYLQAEDYKKAIATFKKNVERYPGSANVYDSLGEAYENNGEPDKAAKSYKKAVSLGEKNGDANLAVYKTNLERVSKK</sequence>
<dbReference type="Pfam" id="PF00756">
    <property type="entry name" value="Esterase"/>
    <property type="match status" value="1"/>
</dbReference>
<dbReference type="InterPro" id="IPR029058">
    <property type="entry name" value="AB_hydrolase_fold"/>
</dbReference>
<evidence type="ECO:0000256" key="1">
    <source>
        <dbReference type="ARBA" id="ARBA00005622"/>
    </source>
</evidence>
<dbReference type="Pfam" id="PF07719">
    <property type="entry name" value="TPR_2"/>
    <property type="match status" value="1"/>
</dbReference>
<comment type="similarity">
    <text evidence="1">Belongs to the esterase D family.</text>
</comment>
<keyword evidence="3" id="KW-0378">Hydrolase</keyword>
<proteinExistence type="inferred from homology"/>
<evidence type="ECO:0000256" key="3">
    <source>
        <dbReference type="ARBA" id="ARBA00022801"/>
    </source>
</evidence>
<keyword evidence="2" id="KW-0677">Repeat</keyword>
<dbReference type="SUPFAM" id="SSF48452">
    <property type="entry name" value="TPR-like"/>
    <property type="match status" value="1"/>
</dbReference>
<evidence type="ECO:0000256" key="4">
    <source>
        <dbReference type="ARBA" id="ARBA00022803"/>
    </source>
</evidence>
<dbReference type="EMBL" id="BART01008571">
    <property type="protein sequence ID" value="GAG55272.1"/>
    <property type="molecule type" value="Genomic_DNA"/>
</dbReference>
<dbReference type="SUPFAM" id="SSF53474">
    <property type="entry name" value="alpha/beta-Hydrolases"/>
    <property type="match status" value="1"/>
</dbReference>
<gene>
    <name evidence="5" type="ORF">S01H4_19249</name>
</gene>
<dbReference type="Gene3D" id="3.40.50.1820">
    <property type="entry name" value="alpha/beta hydrolase"/>
    <property type="match status" value="1"/>
</dbReference>
<dbReference type="InterPro" id="IPR000801">
    <property type="entry name" value="Esterase-like"/>
</dbReference>
<keyword evidence="4" id="KW-0802">TPR repeat</keyword>
<accession>X0ZAF7</accession>
<dbReference type="InterPro" id="IPR011990">
    <property type="entry name" value="TPR-like_helical_dom_sf"/>
</dbReference>
<dbReference type="PROSITE" id="PS50005">
    <property type="entry name" value="TPR"/>
    <property type="match status" value="2"/>
</dbReference>
<dbReference type="InterPro" id="IPR013105">
    <property type="entry name" value="TPR_2"/>
</dbReference>
<dbReference type="PANTHER" id="PTHR40841">
    <property type="entry name" value="SIDEROPHORE TRIACETYLFUSARININE C ESTERASE"/>
    <property type="match status" value="1"/>
</dbReference>
<name>X0ZAF7_9ZZZZ</name>
<dbReference type="GO" id="GO:0016788">
    <property type="term" value="F:hydrolase activity, acting on ester bonds"/>
    <property type="evidence" value="ECO:0007669"/>
    <property type="project" value="TreeGrafter"/>
</dbReference>
<dbReference type="InterPro" id="IPR019734">
    <property type="entry name" value="TPR_rpt"/>
</dbReference>
<dbReference type="InterPro" id="IPR052558">
    <property type="entry name" value="Siderophore_Hydrolase_D"/>
</dbReference>
<dbReference type="SMART" id="SM00028">
    <property type="entry name" value="TPR"/>
    <property type="match status" value="2"/>
</dbReference>
<dbReference type="Gene3D" id="1.25.40.10">
    <property type="entry name" value="Tetratricopeptide repeat domain"/>
    <property type="match status" value="1"/>
</dbReference>
<evidence type="ECO:0000256" key="2">
    <source>
        <dbReference type="ARBA" id="ARBA00022737"/>
    </source>
</evidence>
<reference evidence="5" key="1">
    <citation type="journal article" date="2014" name="Front. Microbiol.">
        <title>High frequency of phylogenetically diverse reductive dehalogenase-homologous genes in deep subseafloor sedimentary metagenomes.</title>
        <authorList>
            <person name="Kawai M."/>
            <person name="Futagami T."/>
            <person name="Toyoda A."/>
            <person name="Takaki Y."/>
            <person name="Nishi S."/>
            <person name="Hori S."/>
            <person name="Arai W."/>
            <person name="Tsubouchi T."/>
            <person name="Morono Y."/>
            <person name="Uchiyama I."/>
            <person name="Ito T."/>
            <person name="Fujiyama A."/>
            <person name="Inagaki F."/>
            <person name="Takami H."/>
        </authorList>
    </citation>
    <scope>NUCLEOTIDE SEQUENCE</scope>
    <source>
        <strain evidence="5">Expedition CK06-06</strain>
    </source>
</reference>
<protein>
    <submittedName>
        <fullName evidence="5">Uncharacterized protein</fullName>
    </submittedName>
</protein>
<organism evidence="5">
    <name type="scientific">marine sediment metagenome</name>
    <dbReference type="NCBI Taxonomy" id="412755"/>
    <lineage>
        <taxon>unclassified sequences</taxon>
        <taxon>metagenomes</taxon>
        <taxon>ecological metagenomes</taxon>
    </lineage>
</organism>
<dbReference type="AlphaFoldDB" id="X0ZAF7"/>
<dbReference type="PANTHER" id="PTHR40841:SF2">
    <property type="entry name" value="SIDEROPHORE-DEGRADING ESTERASE (EUROFUNG)"/>
    <property type="match status" value="1"/>
</dbReference>
<evidence type="ECO:0000313" key="5">
    <source>
        <dbReference type="EMBL" id="GAG55272.1"/>
    </source>
</evidence>